<comment type="caution">
    <text evidence="1">The sequence shown here is derived from an EMBL/GenBank/DDBJ whole genome shotgun (WGS) entry which is preliminary data.</text>
</comment>
<dbReference type="AlphaFoldDB" id="A0A0F9EUA1"/>
<organism evidence="1">
    <name type="scientific">marine sediment metagenome</name>
    <dbReference type="NCBI Taxonomy" id="412755"/>
    <lineage>
        <taxon>unclassified sequences</taxon>
        <taxon>metagenomes</taxon>
        <taxon>ecological metagenomes</taxon>
    </lineage>
</organism>
<reference evidence="1" key="1">
    <citation type="journal article" date="2015" name="Nature">
        <title>Complex archaea that bridge the gap between prokaryotes and eukaryotes.</title>
        <authorList>
            <person name="Spang A."/>
            <person name="Saw J.H."/>
            <person name="Jorgensen S.L."/>
            <person name="Zaremba-Niedzwiedzka K."/>
            <person name="Martijn J."/>
            <person name="Lind A.E."/>
            <person name="van Eijk R."/>
            <person name="Schleper C."/>
            <person name="Guy L."/>
            <person name="Ettema T.J."/>
        </authorList>
    </citation>
    <scope>NUCLEOTIDE SEQUENCE</scope>
</reference>
<gene>
    <name evidence="1" type="ORF">LCGC14_2324290</name>
</gene>
<dbReference type="EMBL" id="LAZR01033276">
    <property type="protein sequence ID" value="KKL48560.1"/>
    <property type="molecule type" value="Genomic_DNA"/>
</dbReference>
<protein>
    <submittedName>
        <fullName evidence="1">Uncharacterized protein</fullName>
    </submittedName>
</protein>
<sequence length="287" mass="34914">MQNYELLEFYKSYPVNHWCEKLALLKNYIDNYDSVKETLQKGLMDVDDEKYIKMLKAEIHFTYFQMIEALFELIFAVEKRDDKNLWYYLSFSSWKKNYKRIETIAKGNTSFLHNLIDIGNNQKIQFIIYVFYFSLNPHITESEMKKNLEVIENAIRYFARDFNDREEYNAYKHTLRFFQSPVKLTFYNEETRVAFYQSRAENTFTILEKDEKKQLISVTKAFNPDRDFDMGMICYQLILNIIITRKLYFFKSKEPEPIHYFHKYDLLTINSPKDNLIRTTKTVFWEK</sequence>
<evidence type="ECO:0000313" key="1">
    <source>
        <dbReference type="EMBL" id="KKL48560.1"/>
    </source>
</evidence>
<accession>A0A0F9EUA1</accession>
<proteinExistence type="predicted"/>
<name>A0A0F9EUA1_9ZZZZ</name>